<feature type="domain" description="ABC transporter" evidence="3">
    <location>
        <begin position="22"/>
        <end position="244"/>
    </location>
</feature>
<dbReference type="SMART" id="SM00382">
    <property type="entry name" value="AAA"/>
    <property type="match status" value="1"/>
</dbReference>
<dbReference type="InterPro" id="IPR003593">
    <property type="entry name" value="AAA+_ATPase"/>
</dbReference>
<evidence type="ECO:0000259" key="3">
    <source>
        <dbReference type="PROSITE" id="PS50893"/>
    </source>
</evidence>
<dbReference type="Pfam" id="PF00005">
    <property type="entry name" value="ABC_tran"/>
    <property type="match status" value="1"/>
</dbReference>
<keyword evidence="2 4" id="KW-0067">ATP-binding</keyword>
<gene>
    <name evidence="4" type="ORF">ENU20_02480</name>
</gene>
<dbReference type="Gene3D" id="3.40.50.300">
    <property type="entry name" value="P-loop containing nucleotide triphosphate hydrolases"/>
    <property type="match status" value="1"/>
</dbReference>
<dbReference type="PANTHER" id="PTHR43850">
    <property type="entry name" value="ABC TRANSPORTER ATP-BINDING PROTEIN MA_4021-RELATED"/>
    <property type="match status" value="1"/>
</dbReference>
<sequence length="283" mass="31625">MYNSSLQNNKTQPSPLAILVGIECVDLYAGYRRGKWVLNGISLKIERNTILLGPNGSGKTTLFRAIMGLSVISRGKVLIDGVEVDKIRSKPGLMATNLQEIKLPLSISVREMVGFYLDVMGGDYDLFLKLIDIFEAGDALNKKFYELSSGYRVLVMNAFALASKAKYILLDEPFENLDPRRRALVLKETLSHNSIIIMNTHMTWMLKHLKDWNCYLLVSGKTYSVGSVEDLLSMKITSSKTPDSVLEIKVGDTSIYLSKTTGMELSSIDTLDNLYEKLFITTS</sequence>
<dbReference type="PROSITE" id="PS50893">
    <property type="entry name" value="ABC_TRANSPORTER_2"/>
    <property type="match status" value="1"/>
</dbReference>
<dbReference type="SUPFAM" id="SSF52540">
    <property type="entry name" value="P-loop containing nucleoside triphosphate hydrolases"/>
    <property type="match status" value="1"/>
</dbReference>
<reference evidence="4" key="1">
    <citation type="journal article" date="2020" name="mSystems">
        <title>Genome- and Community-Level Interaction Insights into Carbon Utilization and Element Cycling Functions of Hydrothermarchaeota in Hydrothermal Sediment.</title>
        <authorList>
            <person name="Zhou Z."/>
            <person name="Liu Y."/>
            <person name="Xu W."/>
            <person name="Pan J."/>
            <person name="Luo Z.H."/>
            <person name="Li M."/>
        </authorList>
    </citation>
    <scope>NUCLEOTIDE SEQUENCE [LARGE SCALE GENOMIC DNA]</scope>
    <source>
        <strain evidence="4">SpSt-648</strain>
    </source>
</reference>
<dbReference type="InterPro" id="IPR003439">
    <property type="entry name" value="ABC_transporter-like_ATP-bd"/>
</dbReference>
<evidence type="ECO:0000256" key="2">
    <source>
        <dbReference type="ARBA" id="ARBA00022840"/>
    </source>
</evidence>
<comment type="caution">
    <text evidence="4">The sequence shown here is derived from an EMBL/GenBank/DDBJ whole genome shotgun (WGS) entry which is preliminary data.</text>
</comment>
<name>A0A7C4JLA7_STAMA</name>
<dbReference type="AlphaFoldDB" id="A0A7C4JLA7"/>
<protein>
    <submittedName>
        <fullName evidence="4">ATP-binding cassette domain-containing protein</fullName>
    </submittedName>
</protein>
<keyword evidence="1" id="KW-0547">Nucleotide-binding</keyword>
<dbReference type="GO" id="GO:0005524">
    <property type="term" value="F:ATP binding"/>
    <property type="evidence" value="ECO:0007669"/>
    <property type="project" value="UniProtKB-KW"/>
</dbReference>
<dbReference type="GO" id="GO:0016887">
    <property type="term" value="F:ATP hydrolysis activity"/>
    <property type="evidence" value="ECO:0007669"/>
    <property type="project" value="InterPro"/>
</dbReference>
<accession>A0A7C4JLA7</accession>
<evidence type="ECO:0000256" key="1">
    <source>
        <dbReference type="ARBA" id="ARBA00022741"/>
    </source>
</evidence>
<dbReference type="InterPro" id="IPR027417">
    <property type="entry name" value="P-loop_NTPase"/>
</dbReference>
<dbReference type="PANTHER" id="PTHR43850:SF2">
    <property type="entry name" value="ABC TRANSPORTER ATP-BINDING PROTEIN MA_4021-RELATED"/>
    <property type="match status" value="1"/>
</dbReference>
<proteinExistence type="predicted"/>
<dbReference type="EMBL" id="DTBP01000016">
    <property type="protein sequence ID" value="HGQ73926.1"/>
    <property type="molecule type" value="Genomic_DNA"/>
</dbReference>
<organism evidence="4">
    <name type="scientific">Staphylothermus marinus</name>
    <dbReference type="NCBI Taxonomy" id="2280"/>
    <lineage>
        <taxon>Archaea</taxon>
        <taxon>Thermoproteota</taxon>
        <taxon>Thermoprotei</taxon>
        <taxon>Desulfurococcales</taxon>
        <taxon>Desulfurococcaceae</taxon>
        <taxon>Staphylothermus</taxon>
    </lineage>
</organism>
<evidence type="ECO:0000313" key="4">
    <source>
        <dbReference type="EMBL" id="HGQ73926.1"/>
    </source>
</evidence>